<dbReference type="EMBL" id="JAOANI010000002">
    <property type="protein sequence ID" value="MCT7357526.1"/>
    <property type="molecule type" value="Genomic_DNA"/>
</dbReference>
<protein>
    <submittedName>
        <fullName evidence="2">Baseplate J/gp47 family protein</fullName>
    </submittedName>
</protein>
<dbReference type="PANTHER" id="PTHR37829">
    <property type="entry name" value="PHAGE-LIKE ELEMENT PBSX PROTEIN XKDT"/>
    <property type="match status" value="1"/>
</dbReference>
<dbReference type="AlphaFoldDB" id="A0A9X3AEU3"/>
<feature type="domain" description="Baseplate protein J-like barrel" evidence="1">
    <location>
        <begin position="121"/>
        <end position="201"/>
    </location>
</feature>
<proteinExistence type="predicted"/>
<reference evidence="2" key="2">
    <citation type="submission" date="2022-08" db="EMBL/GenBank/DDBJ databases">
        <authorList>
            <person name="Dong C."/>
        </authorList>
    </citation>
    <scope>NUCLEOTIDE SEQUENCE</scope>
    <source>
        <strain evidence="2">59MF3M-4</strain>
    </source>
</reference>
<name>A0A9X3AEU3_9GAMM</name>
<comment type="caution">
    <text evidence="2">The sequence shown here is derived from an EMBL/GenBank/DDBJ whole genome shotgun (WGS) entry which is preliminary data.</text>
</comment>
<dbReference type="InterPro" id="IPR052399">
    <property type="entry name" value="Phage_Baseplate_Assmbl_Protein"/>
</dbReference>
<gene>
    <name evidence="2" type="ORF">NYR02_00630</name>
</gene>
<organism evidence="2 3">
    <name type="scientific">Thalassolituus pacificus</name>
    <dbReference type="NCBI Taxonomy" id="2975440"/>
    <lineage>
        <taxon>Bacteria</taxon>
        <taxon>Pseudomonadati</taxon>
        <taxon>Pseudomonadota</taxon>
        <taxon>Gammaproteobacteria</taxon>
        <taxon>Oceanospirillales</taxon>
        <taxon>Oceanospirillaceae</taxon>
        <taxon>Thalassolituus</taxon>
    </lineage>
</organism>
<keyword evidence="3" id="KW-1185">Reference proteome</keyword>
<evidence type="ECO:0000313" key="3">
    <source>
        <dbReference type="Proteomes" id="UP001147830"/>
    </source>
</evidence>
<dbReference type="RefSeq" id="WP_260974459.1">
    <property type="nucleotide sequence ID" value="NZ_JAOANI010000002.1"/>
</dbReference>
<accession>A0A9X3AEU3</accession>
<dbReference type="InterPro" id="IPR006949">
    <property type="entry name" value="Barrel_Baseplate_J-like"/>
</dbReference>
<dbReference type="Proteomes" id="UP001147830">
    <property type="component" value="Unassembled WGS sequence"/>
</dbReference>
<reference evidence="2" key="1">
    <citation type="journal article" date="2022" name="Front. Microbiol.">
        <title>Genome-based taxonomic rearrangement of Oceanobacter-related bacteria including the description of Thalassolituus hydrocarbonoclasticus sp. nov. and Thalassolituus pacificus sp. nov. and emended description of the genus Thalassolituus.</title>
        <authorList>
            <person name="Dong C."/>
            <person name="Wei L."/>
            <person name="Wang J."/>
            <person name="Lai Q."/>
            <person name="Huang Z."/>
            <person name="Shao Z."/>
        </authorList>
    </citation>
    <scope>NUCLEOTIDE SEQUENCE</scope>
    <source>
        <strain evidence="2">59MF3M-4</strain>
    </source>
</reference>
<evidence type="ECO:0000259" key="1">
    <source>
        <dbReference type="Pfam" id="PF04865"/>
    </source>
</evidence>
<dbReference type="PANTHER" id="PTHR37829:SF3">
    <property type="entry name" value="PROTEIN JAYE-RELATED"/>
    <property type="match status" value="1"/>
</dbReference>
<sequence>MADIERASLDSTQQYFYDQAKDAGLPVTTADIEAEFQSKADAAGLKFNNDSKFSPFWKFLRSVAVYPFQQLIAFVITGVMPNLFLKTAAGVYLDMIGWSRNVERKKKKVLNGVIQFNRDSTGSSLSVKAGTLIKTAAINGRVYRVITTAEGIFTSSDLSIDVPVKAENPGSEYNLAAGYFSSLVTPITGITSVTNTENWITTPGTDDEEDDDYRERIRARFPSVSDWHVTAVYKSIIAEQIGIDYSKIYIEYNTAPRGAGSADALVVFDDGVSSSEYLNKVNTYITDQGYHGLGDDLRVKPFPETQHNIVAALYAVAGTSAADMTAAADKAEQIIRCAFRQNSAYEVEKTWYYKRFSMSKLASEIMKRIPVLTSVEFNIGDIVSEANIPRLQTLTVSITEDAA</sequence>
<evidence type="ECO:0000313" key="2">
    <source>
        <dbReference type="EMBL" id="MCT7357526.1"/>
    </source>
</evidence>
<dbReference type="Pfam" id="PF04865">
    <property type="entry name" value="Baseplate_J"/>
    <property type="match status" value="1"/>
</dbReference>